<comment type="caution">
    <text evidence="1">The sequence shown here is derived from an EMBL/GenBank/DDBJ whole genome shotgun (WGS) entry which is preliminary data.</text>
</comment>
<organism evidence="1">
    <name type="scientific">marine sediment metagenome</name>
    <dbReference type="NCBI Taxonomy" id="412755"/>
    <lineage>
        <taxon>unclassified sequences</taxon>
        <taxon>metagenomes</taxon>
        <taxon>ecological metagenomes</taxon>
    </lineage>
</organism>
<reference evidence="1" key="1">
    <citation type="journal article" date="2014" name="Front. Microbiol.">
        <title>High frequency of phylogenetically diverse reductive dehalogenase-homologous genes in deep subseafloor sedimentary metagenomes.</title>
        <authorList>
            <person name="Kawai M."/>
            <person name="Futagami T."/>
            <person name="Toyoda A."/>
            <person name="Takaki Y."/>
            <person name="Nishi S."/>
            <person name="Hori S."/>
            <person name="Arai W."/>
            <person name="Tsubouchi T."/>
            <person name="Morono Y."/>
            <person name="Uchiyama I."/>
            <person name="Ito T."/>
            <person name="Fujiyama A."/>
            <person name="Inagaki F."/>
            <person name="Takami H."/>
        </authorList>
    </citation>
    <scope>NUCLEOTIDE SEQUENCE</scope>
    <source>
        <strain evidence="1">Expedition CK06-06</strain>
    </source>
</reference>
<dbReference type="AlphaFoldDB" id="X1LBB7"/>
<gene>
    <name evidence="1" type="ORF">S06H3_11529</name>
</gene>
<evidence type="ECO:0000313" key="1">
    <source>
        <dbReference type="EMBL" id="GAI16597.1"/>
    </source>
</evidence>
<dbReference type="EMBL" id="BARV01005618">
    <property type="protein sequence ID" value="GAI16597.1"/>
    <property type="molecule type" value="Genomic_DNA"/>
</dbReference>
<proteinExistence type="predicted"/>
<protein>
    <submittedName>
        <fullName evidence="1">Uncharacterized protein</fullName>
    </submittedName>
</protein>
<name>X1LBB7_9ZZZZ</name>
<accession>X1LBB7</accession>
<sequence length="33" mass="3970">SHLKIHGDIVTTITHFLYQFWRNYFSEDISTVT</sequence>
<feature type="non-terminal residue" evidence="1">
    <location>
        <position position="1"/>
    </location>
</feature>